<evidence type="ECO:0000256" key="2">
    <source>
        <dbReference type="ARBA" id="ARBA00022448"/>
    </source>
</evidence>
<evidence type="ECO:0000256" key="3">
    <source>
        <dbReference type="ARBA" id="ARBA00022729"/>
    </source>
</evidence>
<dbReference type="GO" id="GO:0019808">
    <property type="term" value="F:polyamine binding"/>
    <property type="evidence" value="ECO:0007669"/>
    <property type="project" value="InterPro"/>
</dbReference>
<keyword evidence="2" id="KW-0813">Transport</keyword>
<protein>
    <submittedName>
        <fullName evidence="6">Putative Extracellular solute-binding protein family 1</fullName>
    </submittedName>
</protein>
<proteinExistence type="predicted"/>
<evidence type="ECO:0000313" key="7">
    <source>
        <dbReference type="Proteomes" id="UP000231658"/>
    </source>
</evidence>
<sequence>MQFSFFKMLLVLLVLSIATLPVKAEEPVLKIAGWDVYGDPYVVNKTIGYKSFEQKTGITIEFLPLSNLDDIISIAESEQDYDLFLISNEGIEILHDMGLVAPLDLQKIPQYQNMHPNLKYSEWSQFDSRVYAVPWAWGPTGLLYDTDVISSPDSWNLLWDPAHKGKVAMWDDVSMIWTAALSLGYTNVYSLTKAQLDKVEKKLLEFNKLNAIYYEGGTQMINLSKKGKLVAFNSWYNPSLRLQQAGKNFHMIIPKEGAVGMFDSYMISKKSTSVDLAYQYIDHQITAQTQKEMVNITGLAPTNIETLALLEPNQIKEMHLDNLDFFNRMLLWDHMPRKHLYEKVLKTVRDDLKKRRESLQ</sequence>
<keyword evidence="7" id="KW-1185">Reference proteome</keyword>
<name>A0A1C3RCE4_9PROT</name>
<keyword evidence="3 5" id="KW-0732">Signal</keyword>
<feature type="signal peptide" evidence="5">
    <location>
        <begin position="1"/>
        <end position="24"/>
    </location>
</feature>
<dbReference type="STRING" id="1867952.MTBPR1_10165"/>
<dbReference type="GO" id="GO:0042597">
    <property type="term" value="C:periplasmic space"/>
    <property type="evidence" value="ECO:0007669"/>
    <property type="project" value="UniProtKB-SubCell"/>
</dbReference>
<dbReference type="Pfam" id="PF13416">
    <property type="entry name" value="SBP_bac_8"/>
    <property type="match status" value="1"/>
</dbReference>
<evidence type="ECO:0000256" key="4">
    <source>
        <dbReference type="ARBA" id="ARBA00022764"/>
    </source>
</evidence>
<dbReference type="Gene3D" id="3.40.190.10">
    <property type="entry name" value="Periplasmic binding protein-like II"/>
    <property type="match status" value="2"/>
</dbReference>
<evidence type="ECO:0000256" key="5">
    <source>
        <dbReference type="SAM" id="SignalP"/>
    </source>
</evidence>
<dbReference type="PANTHER" id="PTHR30222">
    <property type="entry name" value="SPERMIDINE/PUTRESCINE-BINDING PERIPLASMIC PROTEIN"/>
    <property type="match status" value="1"/>
</dbReference>
<dbReference type="PRINTS" id="PR00909">
    <property type="entry name" value="SPERMDNBNDNG"/>
</dbReference>
<dbReference type="RefSeq" id="WP_165602586.1">
    <property type="nucleotide sequence ID" value="NZ_FLYE01000001.1"/>
</dbReference>
<dbReference type="SUPFAM" id="SSF53850">
    <property type="entry name" value="Periplasmic binding protein-like II"/>
    <property type="match status" value="1"/>
</dbReference>
<evidence type="ECO:0000256" key="1">
    <source>
        <dbReference type="ARBA" id="ARBA00004418"/>
    </source>
</evidence>
<gene>
    <name evidence="6" type="ORF">MTBPR1_10165</name>
</gene>
<dbReference type="GO" id="GO:0015846">
    <property type="term" value="P:polyamine transport"/>
    <property type="evidence" value="ECO:0007669"/>
    <property type="project" value="InterPro"/>
</dbReference>
<comment type="subcellular location">
    <subcellularLocation>
        <location evidence="1">Periplasm</location>
    </subcellularLocation>
</comment>
<dbReference type="InterPro" id="IPR006059">
    <property type="entry name" value="SBP"/>
</dbReference>
<dbReference type="EMBL" id="FLYE01000001">
    <property type="protein sequence ID" value="SCA54918.1"/>
    <property type="molecule type" value="Genomic_DNA"/>
</dbReference>
<accession>A0A1C3RCE4</accession>
<dbReference type="AlphaFoldDB" id="A0A1C3RCE4"/>
<keyword evidence="4" id="KW-0574">Periplasm</keyword>
<dbReference type="Proteomes" id="UP000231658">
    <property type="component" value="Unassembled WGS sequence"/>
</dbReference>
<evidence type="ECO:0000313" key="6">
    <source>
        <dbReference type="EMBL" id="SCA54918.1"/>
    </source>
</evidence>
<organism evidence="6 7">
    <name type="scientific">Candidatus Terasakiella magnetica</name>
    <dbReference type="NCBI Taxonomy" id="1867952"/>
    <lineage>
        <taxon>Bacteria</taxon>
        <taxon>Pseudomonadati</taxon>
        <taxon>Pseudomonadota</taxon>
        <taxon>Alphaproteobacteria</taxon>
        <taxon>Rhodospirillales</taxon>
        <taxon>Terasakiellaceae</taxon>
        <taxon>Terasakiella</taxon>
    </lineage>
</organism>
<reference evidence="6 7" key="1">
    <citation type="submission" date="2016-07" db="EMBL/GenBank/DDBJ databases">
        <authorList>
            <person name="Lefevre C.T."/>
        </authorList>
    </citation>
    <scope>NUCLEOTIDE SEQUENCE [LARGE SCALE GENOMIC DNA]</scope>
    <source>
        <strain evidence="6">PR1</strain>
    </source>
</reference>
<dbReference type="InterPro" id="IPR001188">
    <property type="entry name" value="Sperm_putr-bd"/>
</dbReference>
<feature type="chain" id="PRO_5008680612" evidence="5">
    <location>
        <begin position="25"/>
        <end position="360"/>
    </location>
</feature>
<dbReference type="PANTHER" id="PTHR30222:SF17">
    <property type="entry name" value="SPERMIDINE_PUTRESCINE-BINDING PERIPLASMIC PROTEIN"/>
    <property type="match status" value="1"/>
</dbReference>